<dbReference type="OrthoDB" id="9779595at2"/>
<dbReference type="AlphaFoldDB" id="A0A0M4M5W3"/>
<feature type="domain" description="Band 7" evidence="8">
    <location>
        <begin position="123"/>
        <end position="291"/>
    </location>
</feature>
<keyword evidence="3" id="KW-0812">Transmembrane</keyword>
<dbReference type="InterPro" id="IPR001107">
    <property type="entry name" value="Band_7"/>
</dbReference>
<evidence type="ECO:0000256" key="1">
    <source>
        <dbReference type="ARBA" id="ARBA00004167"/>
    </source>
</evidence>
<dbReference type="EMBL" id="CP012669">
    <property type="protein sequence ID" value="ALE17515.1"/>
    <property type="molecule type" value="Genomic_DNA"/>
</dbReference>
<keyword evidence="10" id="KW-1185">Reference proteome</keyword>
<organism evidence="9 10">
    <name type="scientific">Altererythrobacter epoxidivorans</name>
    <dbReference type="NCBI Taxonomy" id="361183"/>
    <lineage>
        <taxon>Bacteria</taxon>
        <taxon>Pseudomonadati</taxon>
        <taxon>Pseudomonadota</taxon>
        <taxon>Alphaproteobacteria</taxon>
        <taxon>Sphingomonadales</taxon>
        <taxon>Erythrobacteraceae</taxon>
        <taxon>Altererythrobacter</taxon>
    </lineage>
</organism>
<comment type="similarity">
    <text evidence="2">Belongs to the band 7/mec-2 family. HflK subfamily.</text>
</comment>
<evidence type="ECO:0000256" key="4">
    <source>
        <dbReference type="ARBA" id="ARBA00022989"/>
    </source>
</evidence>
<dbReference type="CDD" id="cd03404">
    <property type="entry name" value="SPFH_HflK"/>
    <property type="match status" value="1"/>
</dbReference>
<reference evidence="9 10" key="1">
    <citation type="submission" date="2015-09" db="EMBL/GenBank/DDBJ databases">
        <title>Complete genome sequence of a benzo[a]pyrene-degrading bacterium Altererythrobacter epoxidivorans CGMCC 1.7731T.</title>
        <authorList>
            <person name="Li Z."/>
            <person name="Cheng H."/>
            <person name="Huo Y."/>
            <person name="Xu X."/>
        </authorList>
    </citation>
    <scope>NUCLEOTIDE SEQUENCE [LARGE SCALE GENOMIC DNA]</scope>
    <source>
        <strain evidence="9 10">CGMCC 1.7731</strain>
    </source>
</reference>
<gene>
    <name evidence="9" type="ORF">AMC99_02238</name>
</gene>
<evidence type="ECO:0000313" key="9">
    <source>
        <dbReference type="EMBL" id="ALE17515.1"/>
    </source>
</evidence>
<accession>A0A0M4M5W3</accession>
<dbReference type="SUPFAM" id="SSF117892">
    <property type="entry name" value="Band 7/SPFH domain"/>
    <property type="match status" value="1"/>
</dbReference>
<feature type="compositionally biased region" description="Basic and acidic residues" evidence="7">
    <location>
        <begin position="63"/>
        <end position="84"/>
    </location>
</feature>
<dbReference type="InterPro" id="IPR010201">
    <property type="entry name" value="HflK"/>
</dbReference>
<evidence type="ECO:0000313" key="10">
    <source>
        <dbReference type="Proteomes" id="UP000057938"/>
    </source>
</evidence>
<dbReference type="Pfam" id="PF01145">
    <property type="entry name" value="Band_7"/>
    <property type="match status" value="1"/>
</dbReference>
<sequence length="390" mass="42271">MEIFDGFRKSIGLAMAGGKSPWGGKGEGGSSDGGDGGGEAPRGDDGNGPRNPWLPGGGGGSDSGKRRSANIEDIFKNRGPEGPRRRGGGGPRGPNLRLPERPGGKSWLPVIAVGILALWLLTSSAHLIGPQEKAVVKRLGNYSRTLDSGLQFSLPFPIETVEVENVEGVRPIRIPGNDKAAKLILTGDQNLVDLSYVVRWNIKDLETYKFRIVDPEQTVNEVAEAAMRAAVAEKELDETFSGQGRAAIEQDVKNRMQTKLDLYQAGIRVLGVEIEKADPPSQVVDAFRDVQVAEQNADAARNQAQGYAQQVLAQAEGEAEAFDKVYEEYRLAPQVTRQRLYYETMERVLSKTDKTIVEAQGVTPYLPLPEIRRRAKEAQPATTVTAQGGQ</sequence>
<evidence type="ECO:0000256" key="2">
    <source>
        <dbReference type="ARBA" id="ARBA00006971"/>
    </source>
</evidence>
<dbReference type="PANTHER" id="PTHR43327:SF2">
    <property type="entry name" value="MODULATOR OF FTSH PROTEASE HFLK"/>
    <property type="match status" value="1"/>
</dbReference>
<dbReference type="STRING" id="361183.AMC99_02238"/>
<dbReference type="InterPro" id="IPR036013">
    <property type="entry name" value="Band_7/SPFH_dom_sf"/>
</dbReference>
<evidence type="ECO:0000256" key="7">
    <source>
        <dbReference type="SAM" id="MobiDB-lite"/>
    </source>
</evidence>
<feature type="compositionally biased region" description="Gly residues" evidence="7">
    <location>
        <begin position="20"/>
        <end position="40"/>
    </location>
</feature>
<protein>
    <submittedName>
        <fullName evidence="9">HflK protein</fullName>
    </submittedName>
</protein>
<name>A0A0M4M5W3_9SPHN</name>
<comment type="subcellular location">
    <subcellularLocation>
        <location evidence="1">Membrane</location>
        <topology evidence="1">Single-pass membrane protein</topology>
    </subcellularLocation>
</comment>
<dbReference type="PANTHER" id="PTHR43327">
    <property type="entry name" value="STOMATIN-LIKE PROTEIN 2, MITOCHONDRIAL"/>
    <property type="match status" value="1"/>
</dbReference>
<keyword evidence="4" id="KW-1133">Transmembrane helix</keyword>
<keyword evidence="5" id="KW-0472">Membrane</keyword>
<evidence type="ECO:0000259" key="8">
    <source>
        <dbReference type="SMART" id="SM00244"/>
    </source>
</evidence>
<dbReference type="RefSeq" id="WP_061926484.1">
    <property type="nucleotide sequence ID" value="NZ_CP012669.1"/>
</dbReference>
<dbReference type="Proteomes" id="UP000057938">
    <property type="component" value="Chromosome"/>
</dbReference>
<proteinExistence type="inferred from homology"/>
<evidence type="ECO:0000256" key="3">
    <source>
        <dbReference type="ARBA" id="ARBA00022692"/>
    </source>
</evidence>
<keyword evidence="6" id="KW-0175">Coiled coil</keyword>
<dbReference type="SMART" id="SM00244">
    <property type="entry name" value="PHB"/>
    <property type="match status" value="1"/>
</dbReference>
<dbReference type="GO" id="GO:0016020">
    <property type="term" value="C:membrane"/>
    <property type="evidence" value="ECO:0007669"/>
    <property type="project" value="UniProtKB-SubCell"/>
</dbReference>
<evidence type="ECO:0000256" key="5">
    <source>
        <dbReference type="ARBA" id="ARBA00023136"/>
    </source>
</evidence>
<dbReference type="InterPro" id="IPR050710">
    <property type="entry name" value="Band7/mec-2_domain"/>
</dbReference>
<evidence type="ECO:0000256" key="6">
    <source>
        <dbReference type="SAM" id="Coils"/>
    </source>
</evidence>
<feature type="coiled-coil region" evidence="6">
    <location>
        <begin position="283"/>
        <end position="310"/>
    </location>
</feature>
<dbReference type="Gene3D" id="3.30.479.30">
    <property type="entry name" value="Band 7 domain"/>
    <property type="match status" value="1"/>
</dbReference>
<dbReference type="PATRIC" id="fig|361183.4.peg.2198"/>
<feature type="region of interest" description="Disordered" evidence="7">
    <location>
        <begin position="1"/>
        <end position="101"/>
    </location>
</feature>
<dbReference type="KEGG" id="aep:AMC99_02238"/>